<keyword evidence="1" id="KW-0812">Transmembrane</keyword>
<gene>
    <name evidence="2" type="ORF">ACFSW4_10325</name>
</gene>
<feature type="transmembrane region" description="Helical" evidence="1">
    <location>
        <begin position="44"/>
        <end position="63"/>
    </location>
</feature>
<dbReference type="EMBL" id="JBHUMZ010000022">
    <property type="protein sequence ID" value="MFD2639262.1"/>
    <property type="molecule type" value="Genomic_DNA"/>
</dbReference>
<comment type="caution">
    <text evidence="2">The sequence shown here is derived from an EMBL/GenBank/DDBJ whole genome shotgun (WGS) entry which is preliminary data.</text>
</comment>
<feature type="transmembrane region" description="Helical" evidence="1">
    <location>
        <begin position="70"/>
        <end position="88"/>
    </location>
</feature>
<feature type="transmembrane region" description="Helical" evidence="1">
    <location>
        <begin position="94"/>
        <end position="114"/>
    </location>
</feature>
<evidence type="ECO:0000256" key="1">
    <source>
        <dbReference type="SAM" id="Phobius"/>
    </source>
</evidence>
<keyword evidence="1" id="KW-0472">Membrane</keyword>
<reference evidence="3" key="1">
    <citation type="journal article" date="2019" name="Int. J. Syst. Evol. Microbiol.">
        <title>The Global Catalogue of Microorganisms (GCM) 10K type strain sequencing project: providing services to taxonomists for standard genome sequencing and annotation.</title>
        <authorList>
            <consortium name="The Broad Institute Genomics Platform"/>
            <consortium name="The Broad Institute Genome Sequencing Center for Infectious Disease"/>
            <person name="Wu L."/>
            <person name="Ma J."/>
        </authorList>
    </citation>
    <scope>NUCLEOTIDE SEQUENCE [LARGE SCALE GENOMIC DNA]</scope>
    <source>
        <strain evidence="3">TISTR 1571</strain>
    </source>
</reference>
<keyword evidence="3" id="KW-1185">Reference proteome</keyword>
<proteinExistence type="predicted"/>
<protein>
    <submittedName>
        <fullName evidence="2">Uncharacterized protein</fullName>
    </submittedName>
</protein>
<feature type="transmembrane region" description="Helical" evidence="1">
    <location>
        <begin position="126"/>
        <end position="144"/>
    </location>
</feature>
<name>A0ABW5QBH7_9BACI</name>
<evidence type="ECO:0000313" key="3">
    <source>
        <dbReference type="Proteomes" id="UP001597452"/>
    </source>
</evidence>
<sequence length="248" mass="28601">MTRSIHYILKKLAGAGFFFVVLSSFLLLSSEIDDGFEFVEEISVVFWWIILFSLATSMIDFIVQKFLMNYQSIKLALYVVSGVLYFLLNPMEIWTFYFILGLIGAMAGLTVYMGMYLAKKSTILKIFLSIVVPLVCFIFLNLNFTDKQGWVEERTETSYEASFDYFNGRHEVPIKAEKGESITSSFEFNNINEGGWSFHILNELGQKVGRAEINDDQTRFEAKRSGVYRFVIIGDDVEGRFRIEWAIE</sequence>
<feature type="transmembrane region" description="Helical" evidence="1">
    <location>
        <begin position="12"/>
        <end position="32"/>
    </location>
</feature>
<dbReference type="RefSeq" id="WP_054754363.1">
    <property type="nucleotide sequence ID" value="NZ_JBHUMZ010000022.1"/>
</dbReference>
<organism evidence="2 3">
    <name type="scientific">Piscibacillus salipiscarius</name>
    <dbReference type="NCBI Taxonomy" id="299480"/>
    <lineage>
        <taxon>Bacteria</taxon>
        <taxon>Bacillati</taxon>
        <taxon>Bacillota</taxon>
        <taxon>Bacilli</taxon>
        <taxon>Bacillales</taxon>
        <taxon>Bacillaceae</taxon>
        <taxon>Piscibacillus</taxon>
    </lineage>
</organism>
<dbReference type="Proteomes" id="UP001597452">
    <property type="component" value="Unassembled WGS sequence"/>
</dbReference>
<evidence type="ECO:0000313" key="2">
    <source>
        <dbReference type="EMBL" id="MFD2639262.1"/>
    </source>
</evidence>
<keyword evidence="1" id="KW-1133">Transmembrane helix</keyword>
<accession>A0ABW5QBH7</accession>